<dbReference type="RefSeq" id="WP_116222060.1">
    <property type="nucleotide sequence ID" value="NZ_CP038197.1"/>
</dbReference>
<evidence type="ECO:0000313" key="2">
    <source>
        <dbReference type="Proteomes" id="UP000256941"/>
    </source>
</evidence>
<organism evidence="1 2">
    <name type="scientific">Paracoccus versutus</name>
    <name type="common">Thiobacillus versutus</name>
    <dbReference type="NCBI Taxonomy" id="34007"/>
    <lineage>
        <taxon>Bacteria</taxon>
        <taxon>Pseudomonadati</taxon>
        <taxon>Pseudomonadota</taxon>
        <taxon>Alphaproteobacteria</taxon>
        <taxon>Rhodobacterales</taxon>
        <taxon>Paracoccaceae</taxon>
        <taxon>Paracoccus</taxon>
    </lineage>
</organism>
<dbReference type="EMBL" id="QTUJ01000002">
    <property type="protein sequence ID" value="REF69940.1"/>
    <property type="molecule type" value="Genomic_DNA"/>
</dbReference>
<evidence type="ECO:0000313" key="1">
    <source>
        <dbReference type="EMBL" id="REF69940.1"/>
    </source>
</evidence>
<accession>A0A3D9XHL4</accession>
<dbReference type="Proteomes" id="UP000256941">
    <property type="component" value="Unassembled WGS sequence"/>
</dbReference>
<protein>
    <submittedName>
        <fullName evidence="1">Uncharacterized protein</fullName>
    </submittedName>
</protein>
<gene>
    <name evidence="1" type="ORF">BDD41_2659</name>
</gene>
<comment type="caution">
    <text evidence="1">The sequence shown here is derived from an EMBL/GenBank/DDBJ whole genome shotgun (WGS) entry which is preliminary data.</text>
</comment>
<sequence length="109" mass="12541">MANKLSDEEIAEMADDIDNLYGLHHGHRRTTGALETALLAVLDTLDDKFPGMREIVVADMREAAEKQRSFMRMQQETNPACDISEDDIEEELDTLEELIFKLERRMITE</sequence>
<proteinExistence type="predicted"/>
<reference evidence="1 2" key="1">
    <citation type="submission" date="2018-08" db="EMBL/GenBank/DDBJ databases">
        <title>Genomic Encyclopedia of Archaeal and Bacterial Type Strains, Phase II (KMG-II): from individual species to whole genera.</title>
        <authorList>
            <person name="Goeker M."/>
        </authorList>
    </citation>
    <scope>NUCLEOTIDE SEQUENCE [LARGE SCALE GENOMIC DNA]</scope>
    <source>
        <strain evidence="1 2">DSM 17099</strain>
    </source>
</reference>
<dbReference type="AlphaFoldDB" id="A0A3D9XHL4"/>
<name>A0A3D9XHL4_PARVE</name>